<keyword evidence="3" id="KW-0067">ATP-binding</keyword>
<keyword evidence="5" id="KW-0804">Transcription</keyword>
<dbReference type="InterPro" id="IPR002078">
    <property type="entry name" value="Sigma_54_int"/>
</dbReference>
<keyword evidence="4" id="KW-0805">Transcription regulation</keyword>
<dbReference type="PROSITE" id="PS00675">
    <property type="entry name" value="SIGMA54_INTERACT_1"/>
    <property type="match status" value="1"/>
</dbReference>
<evidence type="ECO:0000256" key="3">
    <source>
        <dbReference type="ARBA" id="ARBA00022840"/>
    </source>
</evidence>
<dbReference type="CDD" id="cd02205">
    <property type="entry name" value="CBS_pair_SF"/>
    <property type="match status" value="1"/>
</dbReference>
<evidence type="ECO:0000256" key="2">
    <source>
        <dbReference type="ARBA" id="ARBA00022797"/>
    </source>
</evidence>
<evidence type="ECO:0000256" key="6">
    <source>
        <dbReference type="ARBA" id="ARBA00029500"/>
    </source>
</evidence>
<dbReference type="Gene3D" id="3.40.50.300">
    <property type="entry name" value="P-loop containing nucleotide triphosphate hydrolases"/>
    <property type="match status" value="1"/>
</dbReference>
<dbReference type="Pfam" id="PF00158">
    <property type="entry name" value="Sigma54_activat"/>
    <property type="match status" value="1"/>
</dbReference>
<dbReference type="SUPFAM" id="SSF46689">
    <property type="entry name" value="Homeodomain-like"/>
    <property type="match status" value="1"/>
</dbReference>
<dbReference type="AlphaFoldDB" id="A0A923NJJ2"/>
<dbReference type="PROSITE" id="PS51371">
    <property type="entry name" value="CBS"/>
    <property type="match status" value="1"/>
</dbReference>
<comment type="caution">
    <text evidence="12">The sequence shown here is derived from an EMBL/GenBank/DDBJ whole genome shotgun (WGS) entry which is preliminary data.</text>
</comment>
<dbReference type="GO" id="GO:0006355">
    <property type="term" value="P:regulation of DNA-templated transcription"/>
    <property type="evidence" value="ECO:0007669"/>
    <property type="project" value="InterPro"/>
</dbReference>
<dbReference type="Gene3D" id="3.30.450.20">
    <property type="entry name" value="PAS domain"/>
    <property type="match status" value="1"/>
</dbReference>
<dbReference type="NCBIfam" id="TIGR00229">
    <property type="entry name" value="sensory_box"/>
    <property type="match status" value="1"/>
</dbReference>
<dbReference type="SUPFAM" id="SSF55785">
    <property type="entry name" value="PYP-like sensor domain (PAS domain)"/>
    <property type="match status" value="1"/>
</dbReference>
<dbReference type="NCBIfam" id="TIGR04381">
    <property type="entry name" value="HTH_TypR"/>
    <property type="match status" value="1"/>
</dbReference>
<accession>A0A923NJJ2</accession>
<dbReference type="Pfam" id="PF18024">
    <property type="entry name" value="HTH_50"/>
    <property type="match status" value="1"/>
</dbReference>
<feature type="domain" description="PAS" evidence="10">
    <location>
        <begin position="137"/>
        <end position="183"/>
    </location>
</feature>
<evidence type="ECO:0000259" key="10">
    <source>
        <dbReference type="PROSITE" id="PS50112"/>
    </source>
</evidence>
<feature type="domain" description="CBS" evidence="11">
    <location>
        <begin position="14"/>
        <end position="70"/>
    </location>
</feature>
<dbReference type="GO" id="GO:0003677">
    <property type="term" value="F:DNA binding"/>
    <property type="evidence" value="ECO:0007669"/>
    <property type="project" value="UniProtKB-KW"/>
</dbReference>
<evidence type="ECO:0000313" key="13">
    <source>
        <dbReference type="Proteomes" id="UP000602647"/>
    </source>
</evidence>
<dbReference type="CDD" id="cd00130">
    <property type="entry name" value="PAS"/>
    <property type="match status" value="1"/>
</dbReference>
<dbReference type="Proteomes" id="UP000602647">
    <property type="component" value="Unassembled WGS sequence"/>
</dbReference>
<dbReference type="RefSeq" id="WP_187301433.1">
    <property type="nucleotide sequence ID" value="NZ_JACRYT010000001.1"/>
</dbReference>
<dbReference type="SMART" id="SM00091">
    <property type="entry name" value="PAS"/>
    <property type="match status" value="1"/>
</dbReference>
<keyword evidence="13" id="KW-1185">Reference proteome</keyword>
<dbReference type="InterPro" id="IPR046342">
    <property type="entry name" value="CBS_dom_sf"/>
</dbReference>
<dbReference type="PANTHER" id="PTHR32071">
    <property type="entry name" value="TRANSCRIPTIONAL REGULATORY PROTEIN"/>
    <property type="match status" value="1"/>
</dbReference>
<dbReference type="InterPro" id="IPR000014">
    <property type="entry name" value="PAS"/>
</dbReference>
<dbReference type="InterPro" id="IPR000644">
    <property type="entry name" value="CBS_dom"/>
</dbReference>
<dbReference type="SUPFAM" id="SSF54631">
    <property type="entry name" value="CBS-domain pair"/>
    <property type="match status" value="1"/>
</dbReference>
<dbReference type="GO" id="GO:0005524">
    <property type="term" value="F:ATP binding"/>
    <property type="evidence" value="ECO:0007669"/>
    <property type="project" value="UniProtKB-KW"/>
</dbReference>
<reference evidence="12" key="1">
    <citation type="submission" date="2020-08" db="EMBL/GenBank/DDBJ databases">
        <title>Genome public.</title>
        <authorList>
            <person name="Liu C."/>
            <person name="Sun Q."/>
        </authorList>
    </citation>
    <scope>NUCLEOTIDE SEQUENCE</scope>
    <source>
        <strain evidence="12">BX12</strain>
    </source>
</reference>
<dbReference type="Pfam" id="PF00989">
    <property type="entry name" value="PAS"/>
    <property type="match status" value="1"/>
</dbReference>
<dbReference type="InterPro" id="IPR027417">
    <property type="entry name" value="P-loop_NTPase"/>
</dbReference>
<gene>
    <name evidence="12" type="ORF">H9L42_00085</name>
</gene>
<evidence type="ECO:0000256" key="8">
    <source>
        <dbReference type="SAM" id="Coils"/>
    </source>
</evidence>
<dbReference type="InterPro" id="IPR030828">
    <property type="entry name" value="HTH_TyrR"/>
</dbReference>
<dbReference type="InterPro" id="IPR003593">
    <property type="entry name" value="AAA+_ATPase"/>
</dbReference>
<evidence type="ECO:0000313" key="12">
    <source>
        <dbReference type="EMBL" id="MBC6678229.1"/>
    </source>
</evidence>
<dbReference type="Pfam" id="PF00571">
    <property type="entry name" value="CBS"/>
    <property type="match status" value="1"/>
</dbReference>
<dbReference type="SMART" id="SM00116">
    <property type="entry name" value="CBS"/>
    <property type="match status" value="1"/>
</dbReference>
<dbReference type="SMART" id="SM00382">
    <property type="entry name" value="AAA"/>
    <property type="match status" value="1"/>
</dbReference>
<feature type="coiled-coil region" evidence="8">
    <location>
        <begin position="260"/>
        <end position="294"/>
    </location>
</feature>
<evidence type="ECO:0000256" key="4">
    <source>
        <dbReference type="ARBA" id="ARBA00023015"/>
    </source>
</evidence>
<dbReference type="InterPro" id="IPR013767">
    <property type="entry name" value="PAS_fold"/>
</dbReference>
<dbReference type="SUPFAM" id="SSF52540">
    <property type="entry name" value="P-loop containing nucleoside triphosphate hydrolases"/>
    <property type="match status" value="1"/>
</dbReference>
<dbReference type="InterPro" id="IPR025944">
    <property type="entry name" value="Sigma_54_int_dom_CS"/>
</dbReference>
<name>A0A923NJJ2_9FIRM</name>
<dbReference type="PROSITE" id="PS00688">
    <property type="entry name" value="SIGMA54_INTERACT_3"/>
    <property type="match status" value="1"/>
</dbReference>
<dbReference type="InterPro" id="IPR009057">
    <property type="entry name" value="Homeodomain-like_sf"/>
</dbReference>
<dbReference type="CDD" id="cd00009">
    <property type="entry name" value="AAA"/>
    <property type="match status" value="1"/>
</dbReference>
<dbReference type="Gene3D" id="3.10.580.10">
    <property type="entry name" value="CBS-domain"/>
    <property type="match status" value="1"/>
</dbReference>
<dbReference type="PANTHER" id="PTHR32071:SF57">
    <property type="entry name" value="C4-DICARBOXYLATE TRANSPORT TRANSCRIPTIONAL REGULATORY PROTEIN DCTD"/>
    <property type="match status" value="1"/>
</dbReference>
<dbReference type="FunFam" id="3.40.50.300:FF:000006">
    <property type="entry name" value="DNA-binding transcriptional regulator NtrC"/>
    <property type="match status" value="1"/>
</dbReference>
<keyword evidence="8" id="KW-0175">Coiled coil</keyword>
<evidence type="ECO:0000259" key="9">
    <source>
        <dbReference type="PROSITE" id="PS50045"/>
    </source>
</evidence>
<dbReference type="PROSITE" id="PS50112">
    <property type="entry name" value="PAS"/>
    <property type="match status" value="1"/>
</dbReference>
<dbReference type="Gene3D" id="1.10.8.60">
    <property type="match status" value="1"/>
</dbReference>
<evidence type="ECO:0000256" key="1">
    <source>
        <dbReference type="ARBA" id="ARBA00022741"/>
    </source>
</evidence>
<protein>
    <recommendedName>
        <fullName evidence="6">HTH-type transcriptional regulatory protein TyrR</fullName>
    </recommendedName>
</protein>
<sequence>MRKKIKQIAVKEIMRKPVITLHEQVSVRAAIPSFSSFNVHIIPIVDEENRLKGVITAEHLLEYLLRDFDLDIPVSDCFDDRSLKTVELDARIKPDEVGRYELICVKQEEHLEGVIEASSILDWYGWKSGLLRQTEEKCREYEMIFNYYYDSIYEIDAEGIILMANPATRRITGKTPDELIGRNIKEIEQEKIYFPSVVNSVRGTKKTTTIIQNVEGERKALVTGVPIFNEEGCIERIITATRDLKVLIEEVEKNPMQQEIDSLVNRLQRTESLVEKYFAELRQLRKEKTEEKRITSKNKEMRLVLELAKKVAPVDSNVLILGESGTGKDLLANMIHNMSRRCSGPFIKVNCGAIPGNILESELFGYEEGAFTGAQKNGKAGLLEIADGGTIFLNEIGEMPYQLQVKLLQAIQDRSFIRLGGCEPKVVDIRIIAATNKDLRIAVEQGEFREDLFYRLNVIPMTIPPLRERKEDIPALVFDFLKQFNEQYRRNKHISSRTMELLLNHEWPGNVRELENLIERLVVVSKDDTIYPDDLPFELLLKAGRRDGPHIRLTEGEGLQETLDKVEKNILCELYQKYKSTNKLAELLKINQSTVVRKLNKYGITEK</sequence>
<organism evidence="12 13">
    <name type="scientific">Zhenpiania hominis</name>
    <dbReference type="NCBI Taxonomy" id="2763644"/>
    <lineage>
        <taxon>Bacteria</taxon>
        <taxon>Bacillati</taxon>
        <taxon>Bacillota</taxon>
        <taxon>Clostridia</taxon>
        <taxon>Peptostreptococcales</taxon>
        <taxon>Anaerovoracaceae</taxon>
        <taxon>Zhenpiania</taxon>
    </lineage>
</organism>
<dbReference type="Pfam" id="PF25601">
    <property type="entry name" value="AAA_lid_14"/>
    <property type="match status" value="1"/>
</dbReference>
<proteinExistence type="predicted"/>
<keyword evidence="7" id="KW-0129">CBS domain</keyword>
<dbReference type="Gene3D" id="1.10.10.60">
    <property type="entry name" value="Homeodomain-like"/>
    <property type="match status" value="1"/>
</dbReference>
<dbReference type="EMBL" id="JACRYT010000001">
    <property type="protein sequence ID" value="MBC6678229.1"/>
    <property type="molecule type" value="Genomic_DNA"/>
</dbReference>
<dbReference type="InterPro" id="IPR035965">
    <property type="entry name" value="PAS-like_dom_sf"/>
</dbReference>
<keyword evidence="2" id="KW-0058">Aromatic hydrocarbons catabolism</keyword>
<dbReference type="InterPro" id="IPR058031">
    <property type="entry name" value="AAA_lid_NorR"/>
</dbReference>
<feature type="domain" description="Sigma-54 factor interaction" evidence="9">
    <location>
        <begin position="294"/>
        <end position="523"/>
    </location>
</feature>
<evidence type="ECO:0000259" key="11">
    <source>
        <dbReference type="PROSITE" id="PS51371"/>
    </source>
</evidence>
<evidence type="ECO:0000256" key="7">
    <source>
        <dbReference type="PROSITE-ProRule" id="PRU00703"/>
    </source>
</evidence>
<evidence type="ECO:0000256" key="5">
    <source>
        <dbReference type="ARBA" id="ARBA00023163"/>
    </source>
</evidence>
<dbReference type="InterPro" id="IPR025662">
    <property type="entry name" value="Sigma_54_int_dom_ATP-bd_1"/>
</dbReference>
<dbReference type="PROSITE" id="PS50045">
    <property type="entry name" value="SIGMA54_INTERACT_4"/>
    <property type="match status" value="1"/>
</dbReference>
<keyword evidence="1" id="KW-0547">Nucleotide-binding</keyword>